<dbReference type="RefSeq" id="WP_349138831.1">
    <property type="nucleotide sequence ID" value="NZ_JBBMFT010000001.1"/>
</dbReference>
<dbReference type="EMBL" id="JBBMFT010000001">
    <property type="protein sequence ID" value="MEQ2455149.1"/>
    <property type="molecule type" value="Genomic_DNA"/>
</dbReference>
<proteinExistence type="predicted"/>
<evidence type="ECO:0000256" key="1">
    <source>
        <dbReference type="SAM" id="Phobius"/>
    </source>
</evidence>
<gene>
    <name evidence="2" type="ORF">WMO45_01330</name>
</gene>
<dbReference type="Proteomes" id="UP001440599">
    <property type="component" value="Unassembled WGS sequence"/>
</dbReference>
<keyword evidence="3" id="KW-1185">Reference proteome</keyword>
<accession>A0ABV1EKM9</accession>
<evidence type="ECO:0008006" key="4">
    <source>
        <dbReference type="Google" id="ProtNLM"/>
    </source>
</evidence>
<evidence type="ECO:0000313" key="2">
    <source>
        <dbReference type="EMBL" id="MEQ2455149.1"/>
    </source>
</evidence>
<comment type="caution">
    <text evidence="2">The sequence shown here is derived from an EMBL/GenBank/DDBJ whole genome shotgun (WGS) entry which is preliminary data.</text>
</comment>
<feature type="transmembrane region" description="Helical" evidence="1">
    <location>
        <begin position="7"/>
        <end position="24"/>
    </location>
</feature>
<keyword evidence="1" id="KW-0472">Membrane</keyword>
<organism evidence="2 3">
    <name type="scientific">Flavonifractor hominis</name>
    <dbReference type="NCBI Taxonomy" id="3133178"/>
    <lineage>
        <taxon>Bacteria</taxon>
        <taxon>Bacillati</taxon>
        <taxon>Bacillota</taxon>
        <taxon>Clostridia</taxon>
        <taxon>Eubacteriales</taxon>
        <taxon>Oscillospiraceae</taxon>
        <taxon>Flavonifractor</taxon>
    </lineage>
</organism>
<keyword evidence="1" id="KW-0812">Transmembrane</keyword>
<protein>
    <recommendedName>
        <fullName evidence="4">DUF3139 domain-containing protein</fullName>
    </recommendedName>
</protein>
<keyword evidence="1" id="KW-1133">Transmembrane helix</keyword>
<name>A0ABV1EKM9_9FIRM</name>
<evidence type="ECO:0000313" key="3">
    <source>
        <dbReference type="Proteomes" id="UP001440599"/>
    </source>
</evidence>
<reference evidence="2 3" key="1">
    <citation type="submission" date="2024-03" db="EMBL/GenBank/DDBJ databases">
        <title>Human intestinal bacterial collection.</title>
        <authorList>
            <person name="Pauvert C."/>
            <person name="Hitch T.C.A."/>
            <person name="Clavel T."/>
        </authorList>
    </citation>
    <scope>NUCLEOTIDE SEQUENCE [LARGE SCALE GENOMIC DNA]</scope>
    <source>
        <strain evidence="2 3">CLA-AP-H34</strain>
    </source>
</reference>
<sequence length="101" mass="12078">MNQRKKILLFPAILLLIVFFLLFYQHQNRFEAKVVQRVPSGFIQIDELTENFEGDRQYVFWESQVAILDTSGECVYQTSVKNDHFIVKYKGDYYINQDMLM</sequence>